<keyword evidence="2" id="KW-1185">Reference proteome</keyword>
<evidence type="ECO:0000313" key="2">
    <source>
        <dbReference type="Proteomes" id="UP000005239"/>
    </source>
</evidence>
<name>A0A2A6C851_PRIPA</name>
<gene>
    <name evidence="1" type="primary">WBGene00281975</name>
</gene>
<accession>A0A8R1Z600</accession>
<dbReference type="Proteomes" id="UP000005239">
    <property type="component" value="Unassembled WGS sequence"/>
</dbReference>
<organism evidence="1 2">
    <name type="scientific">Pristionchus pacificus</name>
    <name type="common">Parasitic nematode worm</name>
    <dbReference type="NCBI Taxonomy" id="54126"/>
    <lineage>
        <taxon>Eukaryota</taxon>
        <taxon>Metazoa</taxon>
        <taxon>Ecdysozoa</taxon>
        <taxon>Nematoda</taxon>
        <taxon>Chromadorea</taxon>
        <taxon>Rhabditida</taxon>
        <taxon>Rhabditina</taxon>
        <taxon>Diplogasteromorpha</taxon>
        <taxon>Diplogasteroidea</taxon>
        <taxon>Neodiplogasteridae</taxon>
        <taxon>Pristionchus</taxon>
    </lineage>
</organism>
<reference evidence="2" key="1">
    <citation type="journal article" date="2008" name="Nat. Genet.">
        <title>The Pristionchus pacificus genome provides a unique perspective on nematode lifestyle and parasitism.</title>
        <authorList>
            <person name="Dieterich C."/>
            <person name="Clifton S.W."/>
            <person name="Schuster L.N."/>
            <person name="Chinwalla A."/>
            <person name="Delehaunty K."/>
            <person name="Dinkelacker I."/>
            <person name="Fulton L."/>
            <person name="Fulton R."/>
            <person name="Godfrey J."/>
            <person name="Minx P."/>
            <person name="Mitreva M."/>
            <person name="Roeseler W."/>
            <person name="Tian H."/>
            <person name="Witte H."/>
            <person name="Yang S.P."/>
            <person name="Wilson R.K."/>
            <person name="Sommer R.J."/>
        </authorList>
    </citation>
    <scope>NUCLEOTIDE SEQUENCE [LARGE SCALE GENOMIC DNA]</scope>
    <source>
        <strain evidence="2">PS312</strain>
    </source>
</reference>
<dbReference type="AlphaFoldDB" id="A0A2A6C851"/>
<evidence type="ECO:0000313" key="1">
    <source>
        <dbReference type="EnsemblMetazoa" id="PPA43606.1"/>
    </source>
</evidence>
<sequence length="119" mass="14058">MYLCSIEYKLRCLTHIRELFDVVIELTRQYNHILDFWSSAIIILRRQFTSEHTWGAMCGAWLPILDDVFFFPVFRMHRLHALPPIQFAEVVTHAISEEKDKIVRGEIDIDRCAYPMTAS</sequence>
<accession>A0A2A6C851</accession>
<dbReference type="EnsemblMetazoa" id="PPA43606.1">
    <property type="protein sequence ID" value="PPA43606.1"/>
    <property type="gene ID" value="WBGene00281975"/>
</dbReference>
<protein>
    <submittedName>
        <fullName evidence="1">Uncharacterized protein</fullName>
    </submittedName>
</protein>
<proteinExistence type="predicted"/>
<reference evidence="1" key="2">
    <citation type="submission" date="2022-06" db="UniProtKB">
        <authorList>
            <consortium name="EnsemblMetazoa"/>
        </authorList>
    </citation>
    <scope>IDENTIFICATION</scope>
    <source>
        <strain evidence="1">PS312</strain>
    </source>
</reference>